<dbReference type="Proteomes" id="UP001500840">
    <property type="component" value="Unassembled WGS sequence"/>
</dbReference>
<evidence type="ECO:0000313" key="2">
    <source>
        <dbReference type="Proteomes" id="UP001500840"/>
    </source>
</evidence>
<sequence>MLQLSYVLSSPVCCRNYVGSGQQITHSVTGEVVEPVPIQSLVPDVPLVDGSYVTLSLKEVAGSDLISKHAKLLGLCIQDLLWCAVSLLNTVVFQIHVE</sequence>
<comment type="caution">
    <text evidence="1">The sequence shown here is derived from an EMBL/GenBank/DDBJ whole genome shotgun (WGS) entry which is preliminary data.</text>
</comment>
<gene>
    <name evidence="1" type="ORF">GCM10023156_37840</name>
</gene>
<protein>
    <submittedName>
        <fullName evidence="1">Uncharacterized protein</fullName>
    </submittedName>
</protein>
<organism evidence="1 2">
    <name type="scientific">Novipirellula rosea</name>
    <dbReference type="NCBI Taxonomy" id="1031540"/>
    <lineage>
        <taxon>Bacteria</taxon>
        <taxon>Pseudomonadati</taxon>
        <taxon>Planctomycetota</taxon>
        <taxon>Planctomycetia</taxon>
        <taxon>Pirellulales</taxon>
        <taxon>Pirellulaceae</taxon>
        <taxon>Novipirellula</taxon>
    </lineage>
</organism>
<accession>A0ABP8N3N3</accession>
<reference evidence="2" key="1">
    <citation type="journal article" date="2019" name="Int. J. Syst. Evol. Microbiol.">
        <title>The Global Catalogue of Microorganisms (GCM) 10K type strain sequencing project: providing services to taxonomists for standard genome sequencing and annotation.</title>
        <authorList>
            <consortium name="The Broad Institute Genomics Platform"/>
            <consortium name="The Broad Institute Genome Sequencing Center for Infectious Disease"/>
            <person name="Wu L."/>
            <person name="Ma J."/>
        </authorList>
    </citation>
    <scope>NUCLEOTIDE SEQUENCE [LARGE SCALE GENOMIC DNA]</scope>
    <source>
        <strain evidence="2">JCM 17759</strain>
    </source>
</reference>
<keyword evidence="2" id="KW-1185">Reference proteome</keyword>
<name>A0ABP8N3N3_9BACT</name>
<proteinExistence type="predicted"/>
<dbReference type="EMBL" id="BAABGA010000047">
    <property type="protein sequence ID" value="GAA4458966.1"/>
    <property type="molecule type" value="Genomic_DNA"/>
</dbReference>
<evidence type="ECO:0000313" key="1">
    <source>
        <dbReference type="EMBL" id="GAA4458966.1"/>
    </source>
</evidence>